<keyword evidence="1" id="KW-0472">Membrane</keyword>
<keyword evidence="1" id="KW-0812">Transmembrane</keyword>
<organism evidence="2 3">
    <name type="scientific">Haloferula sargassicola</name>
    <dbReference type="NCBI Taxonomy" id="490096"/>
    <lineage>
        <taxon>Bacteria</taxon>
        <taxon>Pseudomonadati</taxon>
        <taxon>Verrucomicrobiota</taxon>
        <taxon>Verrucomicrobiia</taxon>
        <taxon>Verrucomicrobiales</taxon>
        <taxon>Verrucomicrobiaceae</taxon>
        <taxon>Haloferula</taxon>
    </lineage>
</organism>
<protein>
    <recommendedName>
        <fullName evidence="4">Phage holin family protein</fullName>
    </recommendedName>
</protein>
<dbReference type="InterPro" id="IPR009937">
    <property type="entry name" value="Phage_holin_3_6"/>
</dbReference>
<feature type="transmembrane region" description="Helical" evidence="1">
    <location>
        <begin position="74"/>
        <end position="98"/>
    </location>
</feature>
<dbReference type="RefSeq" id="WP_353568501.1">
    <property type="nucleotide sequence ID" value="NZ_BAABRI010000025.1"/>
</dbReference>
<name>A0ABP9USS0_9BACT</name>
<keyword evidence="1" id="KW-1133">Transmembrane helix</keyword>
<evidence type="ECO:0000313" key="2">
    <source>
        <dbReference type="EMBL" id="GAA5484404.1"/>
    </source>
</evidence>
<dbReference type="Proteomes" id="UP001476282">
    <property type="component" value="Unassembled WGS sequence"/>
</dbReference>
<dbReference type="EMBL" id="BAABRI010000025">
    <property type="protein sequence ID" value="GAA5484404.1"/>
    <property type="molecule type" value="Genomic_DNA"/>
</dbReference>
<comment type="caution">
    <text evidence="2">The sequence shown here is derived from an EMBL/GenBank/DDBJ whole genome shotgun (WGS) entry which is preliminary data.</text>
</comment>
<sequence length="129" mass="13865">MSEPPHESESDGWKAVVHEFVDARLGLIKLEAREAGREAARRTAIAVVIAGAALAAWALTLAGVIGWIARSAGWPWFFVALGAAVLHLLIAGIGALLLRQGSALFPLTRSELSKDREWLQTLKNEKSGN</sequence>
<feature type="transmembrane region" description="Helical" evidence="1">
    <location>
        <begin position="43"/>
        <end position="68"/>
    </location>
</feature>
<gene>
    <name evidence="2" type="ORF">Hsar01_03648</name>
</gene>
<dbReference type="Pfam" id="PF07332">
    <property type="entry name" value="Phage_holin_3_6"/>
    <property type="match status" value="1"/>
</dbReference>
<accession>A0ABP9USS0</accession>
<evidence type="ECO:0008006" key="4">
    <source>
        <dbReference type="Google" id="ProtNLM"/>
    </source>
</evidence>
<evidence type="ECO:0000313" key="3">
    <source>
        <dbReference type="Proteomes" id="UP001476282"/>
    </source>
</evidence>
<keyword evidence="3" id="KW-1185">Reference proteome</keyword>
<proteinExistence type="predicted"/>
<reference evidence="2 3" key="1">
    <citation type="submission" date="2024-02" db="EMBL/GenBank/DDBJ databases">
        <title>Haloferula sargassicola NBRC 104335.</title>
        <authorList>
            <person name="Ichikawa N."/>
            <person name="Katano-Makiyama Y."/>
            <person name="Hidaka K."/>
        </authorList>
    </citation>
    <scope>NUCLEOTIDE SEQUENCE [LARGE SCALE GENOMIC DNA]</scope>
    <source>
        <strain evidence="2 3">NBRC 104335</strain>
    </source>
</reference>
<evidence type="ECO:0000256" key="1">
    <source>
        <dbReference type="SAM" id="Phobius"/>
    </source>
</evidence>